<feature type="compositionally biased region" description="Low complexity" evidence="1">
    <location>
        <begin position="41"/>
        <end position="56"/>
    </location>
</feature>
<feature type="region of interest" description="Disordered" evidence="1">
    <location>
        <begin position="1"/>
        <end position="56"/>
    </location>
</feature>
<dbReference type="AlphaFoldDB" id="A0A177WU70"/>
<protein>
    <submittedName>
        <fullName evidence="2">Uncharacterized protein</fullName>
    </submittedName>
</protein>
<evidence type="ECO:0000256" key="1">
    <source>
        <dbReference type="SAM" id="MobiDB-lite"/>
    </source>
</evidence>
<evidence type="ECO:0000313" key="2">
    <source>
        <dbReference type="EMBL" id="OAJ42980.1"/>
    </source>
</evidence>
<sequence length="124" mass="13968">MTMQIKHSSHTNRDKSQWQADNKRGFLRIIQEKPHTSLDCTTSPPSSRSSQPRSSWQTQNILVHLLTRCSSTTYYLNMSSMSVRGCSGSANWTLVENCRCEGELVGSQQVVQDSSLLNDSQKES</sequence>
<dbReference type="Proteomes" id="UP000077115">
    <property type="component" value="Unassembled WGS sequence"/>
</dbReference>
<dbReference type="VEuPathDB" id="FungiDB:BDEG_26366"/>
<reference evidence="2 3" key="2">
    <citation type="submission" date="2016-05" db="EMBL/GenBank/DDBJ databases">
        <title>Lineage-specific infection strategies underlie the spectrum of fungal disease in amphibians.</title>
        <authorList>
            <person name="Cuomo C.A."/>
            <person name="Farrer R.A."/>
            <person name="James T."/>
            <person name="Longcore J."/>
            <person name="Birren B."/>
        </authorList>
    </citation>
    <scope>NUCLEOTIDE SEQUENCE [LARGE SCALE GENOMIC DNA]</scope>
    <source>
        <strain evidence="2 3">JEL423</strain>
    </source>
</reference>
<name>A0A177WU70_BATDL</name>
<organism evidence="2 3">
    <name type="scientific">Batrachochytrium dendrobatidis (strain JEL423)</name>
    <dbReference type="NCBI Taxonomy" id="403673"/>
    <lineage>
        <taxon>Eukaryota</taxon>
        <taxon>Fungi</taxon>
        <taxon>Fungi incertae sedis</taxon>
        <taxon>Chytridiomycota</taxon>
        <taxon>Chytridiomycota incertae sedis</taxon>
        <taxon>Chytridiomycetes</taxon>
        <taxon>Rhizophydiales</taxon>
        <taxon>Rhizophydiales incertae sedis</taxon>
        <taxon>Batrachochytrium</taxon>
    </lineage>
</organism>
<reference evidence="2 3" key="1">
    <citation type="submission" date="2006-10" db="EMBL/GenBank/DDBJ databases">
        <title>The Genome Sequence of Batrachochytrium dendrobatidis JEL423.</title>
        <authorList>
            <consortium name="The Broad Institute Genome Sequencing Platform"/>
            <person name="Birren B."/>
            <person name="Lander E."/>
            <person name="Galagan J."/>
            <person name="Cuomo C."/>
            <person name="Devon K."/>
            <person name="Jaffe D."/>
            <person name="Butler J."/>
            <person name="Alvarez P."/>
            <person name="Gnerre S."/>
            <person name="Grabherr M."/>
            <person name="Kleber M."/>
            <person name="Mauceli E."/>
            <person name="Brockman W."/>
            <person name="Young S."/>
            <person name="LaButti K."/>
            <person name="Sykes S."/>
            <person name="DeCaprio D."/>
            <person name="Crawford M."/>
            <person name="Koehrsen M."/>
            <person name="Engels R."/>
            <person name="Montgomery P."/>
            <person name="Pearson M."/>
            <person name="Howarth C."/>
            <person name="Larson L."/>
            <person name="White J."/>
            <person name="O'Leary S."/>
            <person name="Kodira C."/>
            <person name="Zeng Q."/>
            <person name="Yandava C."/>
            <person name="Alvarado L."/>
            <person name="Longcore J."/>
            <person name="James T."/>
        </authorList>
    </citation>
    <scope>NUCLEOTIDE SEQUENCE [LARGE SCALE GENOMIC DNA]</scope>
    <source>
        <strain evidence="2 3">JEL423</strain>
    </source>
</reference>
<accession>A0A177WU70</accession>
<evidence type="ECO:0000313" key="3">
    <source>
        <dbReference type="Proteomes" id="UP000077115"/>
    </source>
</evidence>
<gene>
    <name evidence="2" type="ORF">BDEG_26366</name>
</gene>
<proteinExistence type="predicted"/>
<dbReference type="EMBL" id="DS022309">
    <property type="protein sequence ID" value="OAJ42980.1"/>
    <property type="molecule type" value="Genomic_DNA"/>
</dbReference>
<feature type="compositionally biased region" description="Basic and acidic residues" evidence="1">
    <location>
        <begin position="11"/>
        <end position="36"/>
    </location>
</feature>